<organism evidence="2">
    <name type="scientific">marine metagenome</name>
    <dbReference type="NCBI Taxonomy" id="408172"/>
    <lineage>
        <taxon>unclassified sequences</taxon>
        <taxon>metagenomes</taxon>
        <taxon>ecological metagenomes</taxon>
    </lineage>
</organism>
<evidence type="ECO:0000259" key="1">
    <source>
        <dbReference type="Pfam" id="PF01551"/>
    </source>
</evidence>
<accession>A0A381R9L4</accession>
<name>A0A381R9L4_9ZZZZ</name>
<dbReference type="PANTHER" id="PTHR21666">
    <property type="entry name" value="PEPTIDASE-RELATED"/>
    <property type="match status" value="1"/>
</dbReference>
<dbReference type="InterPro" id="IPR050570">
    <property type="entry name" value="Cell_wall_metabolism_enzyme"/>
</dbReference>
<dbReference type="CDD" id="cd12797">
    <property type="entry name" value="M23_peptidase"/>
    <property type="match status" value="1"/>
</dbReference>
<sequence length="152" mass="17118">MSGCLTNDPGQVSVVDKSFNISNTDLSTKVIASDSNTGSWVWPVKAKILKDFSENDKHLGLTFDTQAGQEVYAIRAGTVVYSGDKLKSLGKMIIIKHAFGFYSTYTQNQEYYVREGDHIEKGELIAKTGKKPFYFEMKKYSDTINPLKYLHE</sequence>
<dbReference type="InterPro" id="IPR016047">
    <property type="entry name" value="M23ase_b-sheet_dom"/>
</dbReference>
<dbReference type="GO" id="GO:0004222">
    <property type="term" value="F:metalloendopeptidase activity"/>
    <property type="evidence" value="ECO:0007669"/>
    <property type="project" value="TreeGrafter"/>
</dbReference>
<proteinExistence type="predicted"/>
<dbReference type="EMBL" id="UINC01001667">
    <property type="protein sequence ID" value="SUZ86153.1"/>
    <property type="molecule type" value="Genomic_DNA"/>
</dbReference>
<evidence type="ECO:0000313" key="2">
    <source>
        <dbReference type="EMBL" id="SUZ86153.1"/>
    </source>
</evidence>
<dbReference type="AlphaFoldDB" id="A0A381R9L4"/>
<dbReference type="Gene3D" id="2.70.70.10">
    <property type="entry name" value="Glucose Permease (Domain IIA)"/>
    <property type="match status" value="1"/>
</dbReference>
<protein>
    <recommendedName>
        <fullName evidence="1">M23ase beta-sheet core domain-containing protein</fullName>
    </recommendedName>
</protein>
<gene>
    <name evidence="2" type="ORF">METZ01_LOCUS39007</name>
</gene>
<dbReference type="InterPro" id="IPR011055">
    <property type="entry name" value="Dup_hybrid_motif"/>
</dbReference>
<feature type="domain" description="M23ase beta-sheet core" evidence="1">
    <location>
        <begin position="57"/>
        <end position="146"/>
    </location>
</feature>
<dbReference type="SUPFAM" id="SSF51261">
    <property type="entry name" value="Duplicated hybrid motif"/>
    <property type="match status" value="1"/>
</dbReference>
<dbReference type="PANTHER" id="PTHR21666:SF270">
    <property type="entry name" value="MUREIN HYDROLASE ACTIVATOR ENVC"/>
    <property type="match status" value="1"/>
</dbReference>
<reference evidence="2" key="1">
    <citation type="submission" date="2018-05" db="EMBL/GenBank/DDBJ databases">
        <authorList>
            <person name="Lanie J.A."/>
            <person name="Ng W.-L."/>
            <person name="Kazmierczak K.M."/>
            <person name="Andrzejewski T.M."/>
            <person name="Davidsen T.M."/>
            <person name="Wayne K.J."/>
            <person name="Tettelin H."/>
            <person name="Glass J.I."/>
            <person name="Rusch D."/>
            <person name="Podicherti R."/>
            <person name="Tsui H.-C.T."/>
            <person name="Winkler M.E."/>
        </authorList>
    </citation>
    <scope>NUCLEOTIDE SEQUENCE</scope>
</reference>
<dbReference type="Pfam" id="PF01551">
    <property type="entry name" value="Peptidase_M23"/>
    <property type="match status" value="1"/>
</dbReference>